<dbReference type="NCBIfam" id="TIGR01549">
    <property type="entry name" value="HAD-SF-IA-v1"/>
    <property type="match status" value="1"/>
</dbReference>
<dbReference type="GO" id="GO:0008967">
    <property type="term" value="F:phosphoglycolate phosphatase activity"/>
    <property type="evidence" value="ECO:0007669"/>
    <property type="project" value="UniProtKB-EC"/>
</dbReference>
<dbReference type="PANTHER" id="PTHR43434">
    <property type="entry name" value="PHOSPHOGLYCOLATE PHOSPHATASE"/>
    <property type="match status" value="1"/>
</dbReference>
<dbReference type="Pfam" id="PF00702">
    <property type="entry name" value="Hydrolase"/>
    <property type="match status" value="1"/>
</dbReference>
<dbReference type="SFLD" id="SFLDG01129">
    <property type="entry name" value="C1.5:_HAD__Beta-PGM__Phosphata"/>
    <property type="match status" value="1"/>
</dbReference>
<proteinExistence type="inferred from homology"/>
<evidence type="ECO:0000313" key="5">
    <source>
        <dbReference type="EMBL" id="PMM60745.1"/>
    </source>
</evidence>
<evidence type="ECO:0000256" key="3">
    <source>
        <dbReference type="ARBA" id="ARBA00006171"/>
    </source>
</evidence>
<gene>
    <name evidence="5" type="ORF">BCT54_02610</name>
</gene>
<reference evidence="6" key="1">
    <citation type="submission" date="2016-07" db="EMBL/GenBank/DDBJ databases">
        <title>Nontailed viruses are major unrecognized killers of bacteria in the ocean.</title>
        <authorList>
            <person name="Kauffman K."/>
            <person name="Hussain F."/>
            <person name="Yang J."/>
            <person name="Arevalo P."/>
            <person name="Brown J."/>
            <person name="Cutler M."/>
            <person name="Kelly L."/>
            <person name="Polz M.F."/>
        </authorList>
    </citation>
    <scope>NUCLEOTIDE SEQUENCE [LARGE SCALE GENOMIC DNA]</scope>
    <source>
        <strain evidence="6">10N.261.48.B5</strain>
    </source>
</reference>
<comment type="catalytic activity">
    <reaction evidence="1">
        <text>2-phosphoglycolate + H2O = glycolate + phosphate</text>
        <dbReference type="Rhea" id="RHEA:14369"/>
        <dbReference type="ChEBI" id="CHEBI:15377"/>
        <dbReference type="ChEBI" id="CHEBI:29805"/>
        <dbReference type="ChEBI" id="CHEBI:43474"/>
        <dbReference type="ChEBI" id="CHEBI:58033"/>
        <dbReference type="EC" id="3.1.3.18"/>
    </reaction>
</comment>
<dbReference type="PANTHER" id="PTHR43434:SF1">
    <property type="entry name" value="PHOSPHOGLYCOLATE PHOSPHATASE"/>
    <property type="match status" value="1"/>
</dbReference>
<dbReference type="SFLD" id="SFLDS00003">
    <property type="entry name" value="Haloacid_Dehalogenase"/>
    <property type="match status" value="1"/>
</dbReference>
<dbReference type="Gene3D" id="3.40.50.1000">
    <property type="entry name" value="HAD superfamily/HAD-like"/>
    <property type="match status" value="1"/>
</dbReference>
<accession>A0A2N7JT53</accession>
<dbReference type="InterPro" id="IPR023198">
    <property type="entry name" value="PGP-like_dom2"/>
</dbReference>
<comment type="similarity">
    <text evidence="3">Belongs to the HAD-like hydrolase superfamily. CbbY/CbbZ/Gph/YieH family.</text>
</comment>
<evidence type="ECO:0000256" key="4">
    <source>
        <dbReference type="ARBA" id="ARBA00013078"/>
    </source>
</evidence>
<dbReference type="GO" id="GO:0006281">
    <property type="term" value="P:DNA repair"/>
    <property type="evidence" value="ECO:0007669"/>
    <property type="project" value="TreeGrafter"/>
</dbReference>
<evidence type="ECO:0000256" key="1">
    <source>
        <dbReference type="ARBA" id="ARBA00000830"/>
    </source>
</evidence>
<dbReference type="Gene3D" id="1.10.150.240">
    <property type="entry name" value="Putative phosphatase, domain 2"/>
    <property type="match status" value="1"/>
</dbReference>
<dbReference type="EMBL" id="MCZF01000058">
    <property type="protein sequence ID" value="PMM60745.1"/>
    <property type="molecule type" value="Genomic_DNA"/>
</dbReference>
<dbReference type="RefSeq" id="WP_102551491.1">
    <property type="nucleotide sequence ID" value="NZ_MCZF01000058.1"/>
</dbReference>
<dbReference type="Proteomes" id="UP000235533">
    <property type="component" value="Unassembled WGS sequence"/>
</dbReference>
<comment type="caution">
    <text evidence="5">The sequence shown here is derived from an EMBL/GenBank/DDBJ whole genome shotgun (WGS) entry which is preliminary data.</text>
</comment>
<organism evidence="5 6">
    <name type="scientific">Vibrio splendidus</name>
    <dbReference type="NCBI Taxonomy" id="29497"/>
    <lineage>
        <taxon>Bacteria</taxon>
        <taxon>Pseudomonadati</taxon>
        <taxon>Pseudomonadota</taxon>
        <taxon>Gammaproteobacteria</taxon>
        <taxon>Vibrionales</taxon>
        <taxon>Vibrionaceae</taxon>
        <taxon>Vibrio</taxon>
    </lineage>
</organism>
<name>A0A2N7JT53_VIBSP</name>
<dbReference type="SUPFAM" id="SSF56784">
    <property type="entry name" value="HAD-like"/>
    <property type="match status" value="1"/>
</dbReference>
<dbReference type="InterPro" id="IPR050155">
    <property type="entry name" value="HAD-like_hydrolase_sf"/>
</dbReference>
<dbReference type="InterPro" id="IPR006439">
    <property type="entry name" value="HAD-SF_hydro_IA"/>
</dbReference>
<protein>
    <recommendedName>
        <fullName evidence="4">phosphoglycolate phosphatase</fullName>
        <ecNumber evidence="4">3.1.3.18</ecNumber>
    </recommendedName>
</protein>
<dbReference type="InterPro" id="IPR023214">
    <property type="entry name" value="HAD_sf"/>
</dbReference>
<dbReference type="GO" id="GO:0005829">
    <property type="term" value="C:cytosol"/>
    <property type="evidence" value="ECO:0007669"/>
    <property type="project" value="TreeGrafter"/>
</dbReference>
<dbReference type="EC" id="3.1.3.18" evidence="4"/>
<evidence type="ECO:0000313" key="6">
    <source>
        <dbReference type="Proteomes" id="UP000235533"/>
    </source>
</evidence>
<dbReference type="InterPro" id="IPR036412">
    <property type="entry name" value="HAD-like_sf"/>
</dbReference>
<sequence length="247" mass="27032">MKFKAMLFDKDGTLLEFHKMWLNVSRGACERVKSFSDQHQGNQTVTPAELLLAIGVEGDVVDNYGLLASNPVEDTAIAWFSMLQPNVSLTEFTRVTKAAFNDEVEENPSWIEALPGVTEKLDLFKQQGMILGIATADTKDSTIYTLEQSGLSEMFDYVGYSDGDIEPKPAPALLNAFCEQCGIEPHEVIMFGDTVSDMEFGRNAGASNVGVLTGTAQQSELEPVADLVIASVAHFDLNQLQERDLSV</sequence>
<evidence type="ECO:0000256" key="2">
    <source>
        <dbReference type="ARBA" id="ARBA00004818"/>
    </source>
</evidence>
<comment type="pathway">
    <text evidence="2">Organic acid metabolism; glycolate biosynthesis; glycolate from 2-phosphoglycolate: step 1/1.</text>
</comment>
<dbReference type="AlphaFoldDB" id="A0A2N7JT53"/>